<evidence type="ECO:0000256" key="3">
    <source>
        <dbReference type="ARBA" id="ARBA00022833"/>
    </source>
</evidence>
<keyword evidence="3" id="KW-0862">Zinc</keyword>
<dbReference type="STRING" id="181874.A0A409YRN9"/>
<dbReference type="PROSITE" id="PS50865">
    <property type="entry name" value="ZF_MYND_2"/>
    <property type="match status" value="1"/>
</dbReference>
<accession>A0A409YRN9</accession>
<dbReference type="GO" id="GO:0008270">
    <property type="term" value="F:zinc ion binding"/>
    <property type="evidence" value="ECO:0007669"/>
    <property type="project" value="UniProtKB-KW"/>
</dbReference>
<evidence type="ECO:0000313" key="7">
    <source>
        <dbReference type="Proteomes" id="UP000284842"/>
    </source>
</evidence>
<proteinExistence type="predicted"/>
<dbReference type="EMBL" id="NHTK01000776">
    <property type="protein sequence ID" value="PPR05653.1"/>
    <property type="molecule type" value="Genomic_DNA"/>
</dbReference>
<gene>
    <name evidence="6" type="ORF">CVT24_002879</name>
</gene>
<evidence type="ECO:0000256" key="2">
    <source>
        <dbReference type="ARBA" id="ARBA00022771"/>
    </source>
</evidence>
<feature type="domain" description="MYND-type" evidence="5">
    <location>
        <begin position="319"/>
        <end position="365"/>
    </location>
</feature>
<dbReference type="OrthoDB" id="3056838at2759"/>
<evidence type="ECO:0000256" key="4">
    <source>
        <dbReference type="PROSITE-ProRule" id="PRU00134"/>
    </source>
</evidence>
<evidence type="ECO:0000256" key="1">
    <source>
        <dbReference type="ARBA" id="ARBA00022723"/>
    </source>
</evidence>
<dbReference type="Proteomes" id="UP000284842">
    <property type="component" value="Unassembled WGS sequence"/>
</dbReference>
<keyword evidence="2 4" id="KW-0863">Zinc-finger</keyword>
<dbReference type="Pfam" id="PF01753">
    <property type="entry name" value="zf-MYND"/>
    <property type="match status" value="1"/>
</dbReference>
<dbReference type="AlphaFoldDB" id="A0A409YRN9"/>
<comment type="caution">
    <text evidence="6">The sequence shown here is derived from an EMBL/GenBank/DDBJ whole genome shotgun (WGS) entry which is preliminary data.</text>
</comment>
<dbReference type="InterPro" id="IPR002893">
    <property type="entry name" value="Znf_MYND"/>
</dbReference>
<keyword evidence="1" id="KW-0479">Metal-binding</keyword>
<dbReference type="InParanoid" id="A0A409YRN9"/>
<sequence length="499" mass="56510">MRNSLSASSLSHCACKDLEPFEKRIHDSLTNQHPGQNPSSPEDTLRFVAAIGRLLYPVFNATKDVPVVKGVAKEWPTSLSDVLPSGPDKALNSLLQWQRFVGDLAAIEFFPFIIKMSTSSIYDTVTKLDAMNVLAIEPMRRCLYKTIDALAQERNPLHPSKRDSLTYTNFGRLANGLQDCIKELYKPPLRSNIRMINGQQIRVLQLCSIIVYLLPMMYASSICDGDTISNLAVSIRKKGAILFHVFKMRRAECPDILVHPSIAELHKMIFKNVLDEEAGFKLSILFSEPADLEDSPHEGFVASAMVSSHDLRPCAAPGCDKTFKQAGPKGFQKCARCSTVGYCSRECQIRDWRLAGDDIPHKRVCKLLGRIVAEWKSVGGGWHARKWEGWGGDLESQRDKQNAQIADLAILMKKMRKEGKLSKLEVMSLVRWASRHNREMTGANEDDVQEWHPGYDDYEFMVKKLAQILKAPPPRCIDRTIYEELDRVKELLEKQFFRN</sequence>
<organism evidence="6 7">
    <name type="scientific">Panaeolus cyanescens</name>
    <dbReference type="NCBI Taxonomy" id="181874"/>
    <lineage>
        <taxon>Eukaryota</taxon>
        <taxon>Fungi</taxon>
        <taxon>Dikarya</taxon>
        <taxon>Basidiomycota</taxon>
        <taxon>Agaricomycotina</taxon>
        <taxon>Agaricomycetes</taxon>
        <taxon>Agaricomycetidae</taxon>
        <taxon>Agaricales</taxon>
        <taxon>Agaricineae</taxon>
        <taxon>Galeropsidaceae</taxon>
        <taxon>Panaeolus</taxon>
    </lineage>
</organism>
<protein>
    <recommendedName>
        <fullName evidence="5">MYND-type domain-containing protein</fullName>
    </recommendedName>
</protein>
<dbReference type="Gene3D" id="6.10.140.2220">
    <property type="match status" value="1"/>
</dbReference>
<keyword evidence="7" id="KW-1185">Reference proteome</keyword>
<dbReference type="SUPFAM" id="SSF144232">
    <property type="entry name" value="HIT/MYND zinc finger-like"/>
    <property type="match status" value="1"/>
</dbReference>
<evidence type="ECO:0000259" key="5">
    <source>
        <dbReference type="PROSITE" id="PS50865"/>
    </source>
</evidence>
<reference evidence="6 7" key="1">
    <citation type="journal article" date="2018" name="Evol. Lett.">
        <title>Horizontal gene cluster transfer increased hallucinogenic mushroom diversity.</title>
        <authorList>
            <person name="Reynolds H.T."/>
            <person name="Vijayakumar V."/>
            <person name="Gluck-Thaler E."/>
            <person name="Korotkin H.B."/>
            <person name="Matheny P.B."/>
            <person name="Slot J.C."/>
        </authorList>
    </citation>
    <scope>NUCLEOTIDE SEQUENCE [LARGE SCALE GENOMIC DNA]</scope>
    <source>
        <strain evidence="6 7">2629</strain>
    </source>
</reference>
<name>A0A409YRN9_9AGAR</name>
<evidence type="ECO:0000313" key="6">
    <source>
        <dbReference type="EMBL" id="PPR05653.1"/>
    </source>
</evidence>